<dbReference type="Pfam" id="PF02502">
    <property type="entry name" value="LacAB_rpiB"/>
    <property type="match status" value="1"/>
</dbReference>
<evidence type="ECO:0000313" key="4">
    <source>
        <dbReference type="Proteomes" id="UP000186230"/>
    </source>
</evidence>
<sequence>MKISIGNDHAGTSYKRLIQNKLEELGHEVTNYGTNSEESVDYPDFVHPVANDVENSRADLGVIICGSGNGANMTANKHQGVRSALCWNTEIAELARSHNNANILSIPARFVSEELAVDMLITFLNTEFEGGRHQKRIDKIPANNNCS</sequence>
<evidence type="ECO:0000256" key="1">
    <source>
        <dbReference type="ARBA" id="ARBA00008754"/>
    </source>
</evidence>
<dbReference type="AlphaFoldDB" id="A0A1L7I3F4"/>
<dbReference type="STRING" id="1229726.GRFL_1387"/>
<dbReference type="NCBIfam" id="TIGR01120">
    <property type="entry name" value="rpiB"/>
    <property type="match status" value="1"/>
</dbReference>
<dbReference type="PANTHER" id="PTHR30345">
    <property type="entry name" value="RIBOSE-5-PHOSPHATE ISOMERASE B"/>
    <property type="match status" value="1"/>
</dbReference>
<dbReference type="OrthoDB" id="1778624at2"/>
<keyword evidence="4" id="KW-1185">Reference proteome</keyword>
<dbReference type="RefSeq" id="WP_083643919.1">
    <property type="nucleotide sequence ID" value="NZ_AMRU01000019.1"/>
</dbReference>
<dbReference type="InterPro" id="IPR036569">
    <property type="entry name" value="RpiB_LacA_LacB_sf"/>
</dbReference>
<reference evidence="3 4" key="1">
    <citation type="submission" date="2016-07" db="EMBL/GenBank/DDBJ databases">
        <title>Multi-omics approach to identify versatile polysaccharide utilization systems of a marine flavobacterium Gramella flava.</title>
        <authorList>
            <person name="Tang K."/>
        </authorList>
    </citation>
    <scope>NUCLEOTIDE SEQUENCE [LARGE SCALE GENOMIC DNA]</scope>
    <source>
        <strain evidence="3 4">JLT2011</strain>
    </source>
</reference>
<evidence type="ECO:0000256" key="2">
    <source>
        <dbReference type="ARBA" id="ARBA00023235"/>
    </source>
</evidence>
<dbReference type="GO" id="GO:0004751">
    <property type="term" value="F:ribose-5-phosphate isomerase activity"/>
    <property type="evidence" value="ECO:0007669"/>
    <property type="project" value="UniProtKB-EC"/>
</dbReference>
<keyword evidence="2 3" id="KW-0413">Isomerase</keyword>
<proteinExistence type="inferred from homology"/>
<evidence type="ECO:0000313" key="3">
    <source>
        <dbReference type="EMBL" id="APU68111.1"/>
    </source>
</evidence>
<dbReference type="EC" id="5.3.1.6" evidence="3"/>
<dbReference type="NCBIfam" id="TIGR00689">
    <property type="entry name" value="rpiB_lacA_lacB"/>
    <property type="match status" value="1"/>
</dbReference>
<name>A0A1L7I3F4_9FLAO</name>
<dbReference type="PANTHER" id="PTHR30345:SF0">
    <property type="entry name" value="DNA DAMAGE-REPAIR_TOLERATION PROTEIN DRT102"/>
    <property type="match status" value="1"/>
</dbReference>
<dbReference type="GO" id="GO:0009052">
    <property type="term" value="P:pentose-phosphate shunt, non-oxidative branch"/>
    <property type="evidence" value="ECO:0007669"/>
    <property type="project" value="TreeGrafter"/>
</dbReference>
<accession>A0A1L7I3F4</accession>
<dbReference type="GO" id="GO:0019316">
    <property type="term" value="P:D-allose catabolic process"/>
    <property type="evidence" value="ECO:0007669"/>
    <property type="project" value="TreeGrafter"/>
</dbReference>
<dbReference type="InterPro" id="IPR004785">
    <property type="entry name" value="RpiB"/>
</dbReference>
<dbReference type="Proteomes" id="UP000186230">
    <property type="component" value="Chromosome"/>
</dbReference>
<dbReference type="Gene3D" id="3.40.1400.10">
    <property type="entry name" value="Sugar-phosphate isomerase, RpiB/LacA/LacB"/>
    <property type="match status" value="1"/>
</dbReference>
<protein>
    <submittedName>
        <fullName evidence="3">Ribose 5-phosphate isomerase B</fullName>
        <ecNumber evidence="3">5.3.1.6</ecNumber>
    </submittedName>
</protein>
<dbReference type="SUPFAM" id="SSF89623">
    <property type="entry name" value="Ribose/Galactose isomerase RpiB/AlsB"/>
    <property type="match status" value="1"/>
</dbReference>
<dbReference type="NCBIfam" id="NF004051">
    <property type="entry name" value="PRK05571.1"/>
    <property type="match status" value="1"/>
</dbReference>
<dbReference type="KEGG" id="gfl:GRFL_1387"/>
<dbReference type="PIRSF" id="PIRSF005384">
    <property type="entry name" value="RpiB_LacA_B"/>
    <property type="match status" value="1"/>
</dbReference>
<gene>
    <name evidence="3" type="ORF">GRFL_1387</name>
</gene>
<comment type="similarity">
    <text evidence="1">Belongs to the LacAB/RpiB family.</text>
</comment>
<organism evidence="3 4">
    <name type="scientific">Christiangramia flava JLT2011</name>
    <dbReference type="NCBI Taxonomy" id="1229726"/>
    <lineage>
        <taxon>Bacteria</taxon>
        <taxon>Pseudomonadati</taxon>
        <taxon>Bacteroidota</taxon>
        <taxon>Flavobacteriia</taxon>
        <taxon>Flavobacteriales</taxon>
        <taxon>Flavobacteriaceae</taxon>
        <taxon>Christiangramia</taxon>
    </lineage>
</organism>
<dbReference type="EMBL" id="CP016359">
    <property type="protein sequence ID" value="APU68111.1"/>
    <property type="molecule type" value="Genomic_DNA"/>
</dbReference>
<dbReference type="InterPro" id="IPR003500">
    <property type="entry name" value="RpiB_LacA_LacB"/>
</dbReference>